<feature type="transmembrane region" description="Helical" evidence="1">
    <location>
        <begin position="66"/>
        <end position="90"/>
    </location>
</feature>
<proteinExistence type="predicted"/>
<evidence type="ECO:0000313" key="2">
    <source>
        <dbReference type="EMBL" id="KAJ9588373.1"/>
    </source>
</evidence>
<comment type="caution">
    <text evidence="2">The sequence shown here is derived from an EMBL/GenBank/DDBJ whole genome shotgun (WGS) entry which is preliminary data.</text>
</comment>
<keyword evidence="3" id="KW-1185">Reference proteome</keyword>
<dbReference type="AlphaFoldDB" id="A0AAD8EFE9"/>
<evidence type="ECO:0000313" key="3">
    <source>
        <dbReference type="Proteomes" id="UP001233999"/>
    </source>
</evidence>
<feature type="non-terminal residue" evidence="2">
    <location>
        <position position="1"/>
    </location>
</feature>
<accession>A0AAD8EFE9</accession>
<feature type="non-terminal residue" evidence="2">
    <location>
        <position position="226"/>
    </location>
</feature>
<reference evidence="2" key="2">
    <citation type="submission" date="2023-05" db="EMBL/GenBank/DDBJ databases">
        <authorList>
            <person name="Fouks B."/>
        </authorList>
    </citation>
    <scope>NUCLEOTIDE SEQUENCE</scope>
    <source>
        <strain evidence="2">Stay&amp;Tobe</strain>
        <tissue evidence="2">Testes</tissue>
    </source>
</reference>
<gene>
    <name evidence="2" type="ORF">L9F63_018243</name>
</gene>
<keyword evidence="1" id="KW-1133">Transmembrane helix</keyword>
<protein>
    <submittedName>
        <fullName evidence="2">Uncharacterized protein</fullName>
    </submittedName>
</protein>
<evidence type="ECO:0000256" key="1">
    <source>
        <dbReference type="SAM" id="Phobius"/>
    </source>
</evidence>
<keyword evidence="1" id="KW-0812">Transmembrane</keyword>
<organism evidence="2 3">
    <name type="scientific">Diploptera punctata</name>
    <name type="common">Pacific beetle cockroach</name>
    <dbReference type="NCBI Taxonomy" id="6984"/>
    <lineage>
        <taxon>Eukaryota</taxon>
        <taxon>Metazoa</taxon>
        <taxon>Ecdysozoa</taxon>
        <taxon>Arthropoda</taxon>
        <taxon>Hexapoda</taxon>
        <taxon>Insecta</taxon>
        <taxon>Pterygota</taxon>
        <taxon>Neoptera</taxon>
        <taxon>Polyneoptera</taxon>
        <taxon>Dictyoptera</taxon>
        <taxon>Blattodea</taxon>
        <taxon>Blaberoidea</taxon>
        <taxon>Blaberidae</taxon>
        <taxon>Diplopterinae</taxon>
        <taxon>Diploptera</taxon>
    </lineage>
</organism>
<dbReference type="EMBL" id="JASPKZ010005685">
    <property type="protein sequence ID" value="KAJ9588373.1"/>
    <property type="molecule type" value="Genomic_DNA"/>
</dbReference>
<name>A0AAD8EFE9_DIPPU</name>
<reference evidence="2" key="1">
    <citation type="journal article" date="2023" name="IScience">
        <title>Live-bearing cockroach genome reveals convergent evolutionary mechanisms linked to viviparity in insects and beyond.</title>
        <authorList>
            <person name="Fouks B."/>
            <person name="Harrison M.C."/>
            <person name="Mikhailova A.A."/>
            <person name="Marchal E."/>
            <person name="English S."/>
            <person name="Carruthers M."/>
            <person name="Jennings E.C."/>
            <person name="Chiamaka E.L."/>
            <person name="Frigard R.A."/>
            <person name="Pippel M."/>
            <person name="Attardo G.M."/>
            <person name="Benoit J.B."/>
            <person name="Bornberg-Bauer E."/>
            <person name="Tobe S.S."/>
        </authorList>
    </citation>
    <scope>NUCLEOTIDE SEQUENCE</scope>
    <source>
        <strain evidence="2">Stay&amp;Tobe</strain>
    </source>
</reference>
<dbReference type="Proteomes" id="UP001233999">
    <property type="component" value="Unassembled WGS sequence"/>
</dbReference>
<sequence length="226" mass="26054">YKDLNASKNYKHYLGSIVNTLCVLTHDWRTYKWFYNKCNFLTECGLSCYCPKPFNFDLNEVLQKLFIIYTFSVDSIIDFCLFLGTIIHSLPLPQPFKIQIISDKNYVTNLPTKFLLRMICIFLFLLGSKMECSFANLTLNILQILSHYSGCNILCSNLKLMLGIIPHMLSIHRGSFFMIPGSDTISLNIMLVCNLYQSKVGGNLIIDLQTICQLQFLKIQKQSIAW</sequence>
<keyword evidence="1" id="KW-0472">Membrane</keyword>